<evidence type="ECO:0000256" key="3">
    <source>
        <dbReference type="ARBA" id="ARBA00022840"/>
    </source>
</evidence>
<dbReference type="InterPro" id="IPR003439">
    <property type="entry name" value="ABC_transporter-like_ATP-bd"/>
</dbReference>
<evidence type="ECO:0000313" key="6">
    <source>
        <dbReference type="Proteomes" id="UP000297475"/>
    </source>
</evidence>
<dbReference type="Gene3D" id="3.40.50.300">
    <property type="entry name" value="P-loop containing nucleotide triphosphate hydrolases"/>
    <property type="match status" value="1"/>
</dbReference>
<dbReference type="Proteomes" id="UP000297475">
    <property type="component" value="Unassembled WGS sequence"/>
</dbReference>
<dbReference type="PANTHER" id="PTHR42781">
    <property type="entry name" value="SPERMIDINE/PUTRESCINE IMPORT ATP-BINDING PROTEIN POTA"/>
    <property type="match status" value="1"/>
</dbReference>
<feature type="domain" description="ABC transporter" evidence="4">
    <location>
        <begin position="10"/>
        <end position="240"/>
    </location>
</feature>
<comment type="caution">
    <text evidence="5">The sequence shown here is derived from an EMBL/GenBank/DDBJ whole genome shotgun (WGS) entry which is preliminary data.</text>
</comment>
<evidence type="ECO:0000256" key="2">
    <source>
        <dbReference type="ARBA" id="ARBA00022741"/>
    </source>
</evidence>
<dbReference type="OrthoDB" id="9802264at2"/>
<dbReference type="GO" id="GO:0005524">
    <property type="term" value="F:ATP binding"/>
    <property type="evidence" value="ECO:0007669"/>
    <property type="project" value="UniProtKB-KW"/>
</dbReference>
<evidence type="ECO:0000256" key="1">
    <source>
        <dbReference type="ARBA" id="ARBA00022448"/>
    </source>
</evidence>
<dbReference type="AlphaFoldDB" id="A0A4Z0WDY3"/>
<dbReference type="GO" id="GO:0016887">
    <property type="term" value="F:ATP hydrolysis activity"/>
    <property type="evidence" value="ECO:0007669"/>
    <property type="project" value="InterPro"/>
</dbReference>
<keyword evidence="1" id="KW-0813">Transport</keyword>
<dbReference type="InterPro" id="IPR003593">
    <property type="entry name" value="AAA+_ATPase"/>
</dbReference>
<organism evidence="5 6">
    <name type="scientific">Natronospirillum operosum</name>
    <dbReference type="NCBI Taxonomy" id="2759953"/>
    <lineage>
        <taxon>Bacteria</taxon>
        <taxon>Pseudomonadati</taxon>
        <taxon>Pseudomonadota</taxon>
        <taxon>Gammaproteobacteria</taxon>
        <taxon>Oceanospirillales</taxon>
        <taxon>Natronospirillaceae</taxon>
        <taxon>Natronospirillum</taxon>
    </lineage>
</organism>
<dbReference type="GO" id="GO:0043190">
    <property type="term" value="C:ATP-binding cassette (ABC) transporter complex"/>
    <property type="evidence" value="ECO:0007669"/>
    <property type="project" value="InterPro"/>
</dbReference>
<dbReference type="InterPro" id="IPR017871">
    <property type="entry name" value="ABC_transporter-like_CS"/>
</dbReference>
<dbReference type="PROSITE" id="PS00211">
    <property type="entry name" value="ABC_TRANSPORTER_1"/>
    <property type="match status" value="1"/>
</dbReference>
<protein>
    <submittedName>
        <fullName evidence="5">ABC transporter ATP-binding protein</fullName>
    </submittedName>
</protein>
<dbReference type="GO" id="GO:0015697">
    <property type="term" value="P:quaternary ammonium group transport"/>
    <property type="evidence" value="ECO:0007669"/>
    <property type="project" value="UniProtKB-ARBA"/>
</dbReference>
<keyword evidence="3 5" id="KW-0067">ATP-binding</keyword>
<dbReference type="SUPFAM" id="SSF52540">
    <property type="entry name" value="P-loop containing nucleoside triphosphate hydrolases"/>
    <property type="match status" value="1"/>
</dbReference>
<dbReference type="InterPro" id="IPR050093">
    <property type="entry name" value="ABC_SmlMolc_Importer"/>
</dbReference>
<keyword evidence="6" id="KW-1185">Reference proteome</keyword>
<dbReference type="Pfam" id="PF00005">
    <property type="entry name" value="ABC_tran"/>
    <property type="match status" value="1"/>
</dbReference>
<proteinExistence type="predicted"/>
<dbReference type="InterPro" id="IPR027417">
    <property type="entry name" value="P-loop_NTPase"/>
</dbReference>
<reference evidence="5 6" key="1">
    <citation type="submission" date="2019-04" db="EMBL/GenBank/DDBJ databases">
        <title>Natronospirillum operosus gen. nov., sp. nov., a haloalkaliphilic satellite isolated from decaying biomass of laboratory culture of cyanobacterium Geitlerinema sp. and proposal of Natronospirillaceae fam. nov. and Saccharospirillaceae fam. nov.</title>
        <authorList>
            <person name="Kevbrin V."/>
            <person name="Boltyanskaya Y."/>
            <person name="Koziaeva V."/>
            <person name="Grouzdev D.S."/>
            <person name="Park M."/>
            <person name="Cho J."/>
        </authorList>
    </citation>
    <scope>NUCLEOTIDE SEQUENCE [LARGE SCALE GENOMIC DNA]</scope>
    <source>
        <strain evidence="5 6">G-116</strain>
    </source>
</reference>
<gene>
    <name evidence="5" type="ORF">E4656_01320</name>
</gene>
<dbReference type="PANTHER" id="PTHR42781:SF4">
    <property type="entry name" value="SPERMIDINE_PUTRESCINE IMPORT ATP-BINDING PROTEIN POTA"/>
    <property type="match status" value="1"/>
</dbReference>
<dbReference type="FunFam" id="3.40.50.300:FF:000425">
    <property type="entry name" value="Probable ABC transporter, ATP-binding subunit"/>
    <property type="match status" value="1"/>
</dbReference>
<dbReference type="SUPFAM" id="SSF50331">
    <property type="entry name" value="MOP-like"/>
    <property type="match status" value="1"/>
</dbReference>
<sequence>MQNADPAPLLQLQQLTKRYRAEDAAAVQDVSFDLHEGEILALLGPSGCGKTTTLRMIAGFETPDAGDVLIHGRSVLELAPRDRHIGVVFQDYALFPHLNLLRNVMFGMQQVPRAQRAERAREWLQLVGLATFAERMPDELSGGQQQRAALARTLAAEPRLVLLDEPFSNLDAALRESTRIEVRQLLKKAGTTAILVTHDQAEALSFADRVGVMQAGRLCQTGTPETVYHVPETAFVAEFLGHTNLLPCLAQGRQAQSPLGEINLSTEAQGEVMVSLRPEHLSLEASPASDANCEVISREFRGHDNFYRVQTAGTTPAEYKVLAPYDCVLPAGAPARLTPRQPGVILRG</sequence>
<accession>A0A4Z0WDY3</accession>
<dbReference type="InterPro" id="IPR008995">
    <property type="entry name" value="Mo/tungstate-bd_C_term_dom"/>
</dbReference>
<name>A0A4Z0WDY3_9GAMM</name>
<dbReference type="Pfam" id="PF08402">
    <property type="entry name" value="TOBE_2"/>
    <property type="match status" value="1"/>
</dbReference>
<dbReference type="PROSITE" id="PS50893">
    <property type="entry name" value="ABC_TRANSPORTER_2"/>
    <property type="match status" value="1"/>
</dbReference>
<keyword evidence="2" id="KW-0547">Nucleotide-binding</keyword>
<dbReference type="GO" id="GO:0022857">
    <property type="term" value="F:transmembrane transporter activity"/>
    <property type="evidence" value="ECO:0007669"/>
    <property type="project" value="InterPro"/>
</dbReference>
<dbReference type="SMART" id="SM00382">
    <property type="entry name" value="AAA"/>
    <property type="match status" value="1"/>
</dbReference>
<dbReference type="InterPro" id="IPR013611">
    <property type="entry name" value="Transp-assoc_OB_typ2"/>
</dbReference>
<dbReference type="EMBL" id="SRMF01000001">
    <property type="protein sequence ID" value="TGG96044.1"/>
    <property type="molecule type" value="Genomic_DNA"/>
</dbReference>
<evidence type="ECO:0000313" key="5">
    <source>
        <dbReference type="EMBL" id="TGG96044.1"/>
    </source>
</evidence>
<dbReference type="Gene3D" id="2.40.50.100">
    <property type="match status" value="1"/>
</dbReference>
<evidence type="ECO:0000259" key="4">
    <source>
        <dbReference type="PROSITE" id="PS50893"/>
    </source>
</evidence>